<dbReference type="Pfam" id="PF08713">
    <property type="entry name" value="DNA_alkylation"/>
    <property type="match status" value="1"/>
</dbReference>
<accession>A0ABN1QP38</accession>
<sequence length="363" mass="39501">MAEPLKERINEASVGVLADGLAAVRPSFEHAAFVRDALDGLAGLELKARVRWVAGALERRLALPFPEAGAVLRECAEKARFDMWSGWPVTEYVGTHGTAHLAEAMETIAVITPYATGEFAVRPLLERHREEALEVMLGWASSPDEHLRRLASEGTRARLPWGARVGWLMEPGPTLPILDALRDDPSEYVRRSVANHVNDLAKEHPEFAVGLLARWRGEGGSHVEAVLRHALRGLLRAGDTGALALVGAVPGNGTVERLEIAEPEVPVGGRLRFTVALSAGEPGPLVLKYVLRRDGSRRTFHLGNRRAVAAGERFTVAKSHSYRPVTTRREPPGPRVLEVVVNGEVRASASFKVVNQIGVGESW</sequence>
<evidence type="ECO:0000313" key="1">
    <source>
        <dbReference type="EMBL" id="GAA0945021.1"/>
    </source>
</evidence>
<organism evidence="1 2">
    <name type="scientific">Actinocorallia libanotica</name>
    <dbReference type="NCBI Taxonomy" id="46162"/>
    <lineage>
        <taxon>Bacteria</taxon>
        <taxon>Bacillati</taxon>
        <taxon>Actinomycetota</taxon>
        <taxon>Actinomycetes</taxon>
        <taxon>Streptosporangiales</taxon>
        <taxon>Thermomonosporaceae</taxon>
        <taxon>Actinocorallia</taxon>
    </lineage>
</organism>
<proteinExistence type="predicted"/>
<dbReference type="Proteomes" id="UP001500665">
    <property type="component" value="Unassembled WGS sequence"/>
</dbReference>
<protein>
    <submittedName>
        <fullName evidence="1">DNA alkylation repair protein</fullName>
    </submittedName>
</protein>
<evidence type="ECO:0000313" key="2">
    <source>
        <dbReference type="Proteomes" id="UP001500665"/>
    </source>
</evidence>
<reference evidence="1 2" key="1">
    <citation type="journal article" date="2019" name="Int. J. Syst. Evol. Microbiol.">
        <title>The Global Catalogue of Microorganisms (GCM) 10K type strain sequencing project: providing services to taxonomists for standard genome sequencing and annotation.</title>
        <authorList>
            <consortium name="The Broad Institute Genomics Platform"/>
            <consortium name="The Broad Institute Genome Sequencing Center for Infectious Disease"/>
            <person name="Wu L."/>
            <person name="Ma J."/>
        </authorList>
    </citation>
    <scope>NUCLEOTIDE SEQUENCE [LARGE SCALE GENOMIC DNA]</scope>
    <source>
        <strain evidence="1 2">JCM 10696</strain>
    </source>
</reference>
<gene>
    <name evidence="1" type="ORF">GCM10009550_18380</name>
</gene>
<dbReference type="InterPro" id="IPR014825">
    <property type="entry name" value="DNA_alkylation"/>
</dbReference>
<keyword evidence="2" id="KW-1185">Reference proteome</keyword>
<comment type="caution">
    <text evidence="1">The sequence shown here is derived from an EMBL/GenBank/DDBJ whole genome shotgun (WGS) entry which is preliminary data.</text>
</comment>
<name>A0ABN1QP38_9ACTN</name>
<dbReference type="Gene3D" id="1.25.40.290">
    <property type="entry name" value="ARM repeat domains"/>
    <property type="match status" value="1"/>
</dbReference>
<dbReference type="SUPFAM" id="SSF48371">
    <property type="entry name" value="ARM repeat"/>
    <property type="match status" value="1"/>
</dbReference>
<dbReference type="EMBL" id="BAAAHH010000005">
    <property type="protein sequence ID" value="GAA0945021.1"/>
    <property type="molecule type" value="Genomic_DNA"/>
</dbReference>
<dbReference type="RefSeq" id="WP_344238817.1">
    <property type="nucleotide sequence ID" value="NZ_BAAAHH010000005.1"/>
</dbReference>
<dbReference type="InterPro" id="IPR016024">
    <property type="entry name" value="ARM-type_fold"/>
</dbReference>